<feature type="transmembrane region" description="Helical" evidence="5">
    <location>
        <begin position="126"/>
        <end position="146"/>
    </location>
</feature>
<keyword evidence="3 5" id="KW-1133">Transmembrane helix</keyword>
<sequence length="305" mass="31535">MTLGQLAQLVLLGTIWGSSYLMIKVAVAGIPPLPLVGGRLVLGAATLLVVLALRGIRLPRRPATWVDLTVMALTGNIVPFLLIAWGEQHIDSGLAAVLNATTPFFAVLFAVLAFRAERFSTAKLAGLLLGFGGVLVLSGADLATLASSSAQGQLAILLSSACYGFGFAYARARLRGEPLALSAGQILVASALLAPPTLLLTDPPALELTLPRLAAWIGLGAVSSGLAYILYYRLIAQVGAVNASLSTYLMPPVGVTLGWLVLGEPVGWRTVAGVAGILAGLAVVQGKIPFPLRRPQQSAACVAEQ</sequence>
<accession>A0AA42BBY0</accession>
<feature type="domain" description="EamA" evidence="6">
    <location>
        <begin position="152"/>
        <end position="284"/>
    </location>
</feature>
<keyword evidence="8" id="KW-1185">Reference proteome</keyword>
<evidence type="ECO:0000313" key="7">
    <source>
        <dbReference type="EMBL" id="MCM8750314.1"/>
    </source>
</evidence>
<feature type="transmembrane region" description="Helical" evidence="5">
    <location>
        <begin position="238"/>
        <end position="260"/>
    </location>
</feature>
<dbReference type="GO" id="GO:0016020">
    <property type="term" value="C:membrane"/>
    <property type="evidence" value="ECO:0007669"/>
    <property type="project" value="UniProtKB-SubCell"/>
</dbReference>
<organism evidence="7 8">
    <name type="scientific">Thermalbibacter longus</name>
    <dbReference type="NCBI Taxonomy" id="2951981"/>
    <lineage>
        <taxon>Bacteria</taxon>
        <taxon>Pseudomonadati</taxon>
        <taxon>Thermomicrobiota</taxon>
        <taxon>Thermomicrobia</taxon>
        <taxon>Thermomicrobiales</taxon>
        <taxon>Thermomicrobiaceae</taxon>
        <taxon>Thermalbibacter</taxon>
    </lineage>
</organism>
<dbReference type="InterPro" id="IPR050638">
    <property type="entry name" value="AA-Vitamin_Transporters"/>
</dbReference>
<feature type="transmembrane region" description="Helical" evidence="5">
    <location>
        <begin position="179"/>
        <end position="201"/>
    </location>
</feature>
<evidence type="ECO:0000256" key="4">
    <source>
        <dbReference type="ARBA" id="ARBA00023136"/>
    </source>
</evidence>
<evidence type="ECO:0000256" key="2">
    <source>
        <dbReference type="ARBA" id="ARBA00022692"/>
    </source>
</evidence>
<feature type="transmembrane region" description="Helical" evidence="5">
    <location>
        <begin position="266"/>
        <end position="284"/>
    </location>
</feature>
<evidence type="ECO:0000313" key="8">
    <source>
        <dbReference type="Proteomes" id="UP001165306"/>
    </source>
</evidence>
<dbReference type="InterPro" id="IPR037185">
    <property type="entry name" value="EmrE-like"/>
</dbReference>
<feature type="transmembrane region" description="Helical" evidence="5">
    <location>
        <begin position="33"/>
        <end position="53"/>
    </location>
</feature>
<proteinExistence type="predicted"/>
<comment type="subcellular location">
    <subcellularLocation>
        <location evidence="1">Membrane</location>
        <topology evidence="1">Multi-pass membrane protein</topology>
    </subcellularLocation>
</comment>
<dbReference type="Pfam" id="PF00892">
    <property type="entry name" value="EamA"/>
    <property type="match status" value="2"/>
</dbReference>
<dbReference type="PANTHER" id="PTHR32322">
    <property type="entry name" value="INNER MEMBRANE TRANSPORTER"/>
    <property type="match status" value="1"/>
</dbReference>
<keyword evidence="4 5" id="KW-0472">Membrane</keyword>
<feature type="transmembrane region" description="Helical" evidence="5">
    <location>
        <begin position="152"/>
        <end position="172"/>
    </location>
</feature>
<keyword evidence="2 5" id="KW-0812">Transmembrane</keyword>
<dbReference type="EMBL" id="JAMSLR010000013">
    <property type="protein sequence ID" value="MCM8750314.1"/>
    <property type="molecule type" value="Genomic_DNA"/>
</dbReference>
<dbReference type="SUPFAM" id="SSF103481">
    <property type="entry name" value="Multidrug resistance efflux transporter EmrE"/>
    <property type="match status" value="2"/>
</dbReference>
<evidence type="ECO:0000256" key="1">
    <source>
        <dbReference type="ARBA" id="ARBA00004141"/>
    </source>
</evidence>
<evidence type="ECO:0000256" key="5">
    <source>
        <dbReference type="SAM" id="Phobius"/>
    </source>
</evidence>
<dbReference type="Proteomes" id="UP001165306">
    <property type="component" value="Unassembled WGS sequence"/>
</dbReference>
<dbReference type="PANTHER" id="PTHR32322:SF9">
    <property type="entry name" value="AMINO-ACID METABOLITE EFFLUX PUMP-RELATED"/>
    <property type="match status" value="1"/>
</dbReference>
<dbReference type="RefSeq" id="WP_284058103.1">
    <property type="nucleotide sequence ID" value="NZ_JAMSLR010000013.1"/>
</dbReference>
<protein>
    <submittedName>
        <fullName evidence="7">EamA family transporter</fullName>
    </submittedName>
</protein>
<evidence type="ECO:0000256" key="3">
    <source>
        <dbReference type="ARBA" id="ARBA00022989"/>
    </source>
</evidence>
<feature type="domain" description="EamA" evidence="6">
    <location>
        <begin position="9"/>
        <end position="138"/>
    </location>
</feature>
<comment type="caution">
    <text evidence="7">The sequence shown here is derived from an EMBL/GenBank/DDBJ whole genome shotgun (WGS) entry which is preliminary data.</text>
</comment>
<reference evidence="7" key="1">
    <citation type="submission" date="2022-06" db="EMBL/GenBank/DDBJ databases">
        <title>CFH 74404 Thermomicrobiaceae sp.</title>
        <authorList>
            <person name="Ming H."/>
            <person name="Li W.-J."/>
            <person name="Zhao Z."/>
        </authorList>
    </citation>
    <scope>NUCLEOTIDE SEQUENCE</scope>
    <source>
        <strain evidence="7">CFH 74404</strain>
    </source>
</reference>
<gene>
    <name evidence="7" type="ORF">NET02_14265</name>
</gene>
<evidence type="ECO:0000259" key="6">
    <source>
        <dbReference type="Pfam" id="PF00892"/>
    </source>
</evidence>
<feature type="transmembrane region" description="Helical" evidence="5">
    <location>
        <begin position="213"/>
        <end position="231"/>
    </location>
</feature>
<dbReference type="InterPro" id="IPR000620">
    <property type="entry name" value="EamA_dom"/>
</dbReference>
<dbReference type="AlphaFoldDB" id="A0AA42BBY0"/>
<name>A0AA42BBY0_9BACT</name>
<feature type="transmembrane region" description="Helical" evidence="5">
    <location>
        <begin position="65"/>
        <end position="86"/>
    </location>
</feature>
<feature type="transmembrane region" description="Helical" evidence="5">
    <location>
        <begin position="92"/>
        <end position="114"/>
    </location>
</feature>